<evidence type="ECO:0000313" key="14">
    <source>
        <dbReference type="Proteomes" id="UP000051291"/>
    </source>
</evidence>
<organism evidence="13 14">
    <name type="scientific">Ligilactobacillus araffinosus DSM 20653</name>
    <dbReference type="NCBI Taxonomy" id="1423820"/>
    <lineage>
        <taxon>Bacteria</taxon>
        <taxon>Bacillati</taxon>
        <taxon>Bacillota</taxon>
        <taxon>Bacilli</taxon>
        <taxon>Lactobacillales</taxon>
        <taxon>Lactobacillaceae</taxon>
        <taxon>Ligilactobacillus</taxon>
    </lineage>
</organism>
<evidence type="ECO:0000313" key="13">
    <source>
        <dbReference type="EMBL" id="KRM52805.1"/>
    </source>
</evidence>
<comment type="pathway">
    <text evidence="1 9">Cofactor biosynthesis; NAD(+) biosynthesis; nicotinate D-ribonucleotide from nicotinate: step 1/1.</text>
</comment>
<dbReference type="RefSeq" id="WP_057906419.1">
    <property type="nucleotide sequence ID" value="NZ_AYYZ01000014.1"/>
</dbReference>
<dbReference type="InterPro" id="IPR006405">
    <property type="entry name" value="Nic_PRibTrfase_pncB"/>
</dbReference>
<comment type="catalytic activity">
    <reaction evidence="8 9">
        <text>5-phospho-alpha-D-ribose 1-diphosphate + nicotinate + ATP + H2O = nicotinate beta-D-ribonucleotide + ADP + phosphate + diphosphate</text>
        <dbReference type="Rhea" id="RHEA:36163"/>
        <dbReference type="ChEBI" id="CHEBI:15377"/>
        <dbReference type="ChEBI" id="CHEBI:30616"/>
        <dbReference type="ChEBI" id="CHEBI:32544"/>
        <dbReference type="ChEBI" id="CHEBI:33019"/>
        <dbReference type="ChEBI" id="CHEBI:43474"/>
        <dbReference type="ChEBI" id="CHEBI:57502"/>
        <dbReference type="ChEBI" id="CHEBI:58017"/>
        <dbReference type="ChEBI" id="CHEBI:456216"/>
        <dbReference type="EC" id="6.3.4.21"/>
    </reaction>
</comment>
<dbReference type="EMBL" id="AYYZ01000014">
    <property type="protein sequence ID" value="KRM52805.1"/>
    <property type="molecule type" value="Genomic_DNA"/>
</dbReference>
<dbReference type="GO" id="GO:0005829">
    <property type="term" value="C:cytosol"/>
    <property type="evidence" value="ECO:0007669"/>
    <property type="project" value="TreeGrafter"/>
</dbReference>
<evidence type="ECO:0000256" key="6">
    <source>
        <dbReference type="ARBA" id="ARBA00022642"/>
    </source>
</evidence>
<dbReference type="PATRIC" id="fig|1423820.4.peg.271"/>
<dbReference type="PIRSF" id="PIRSF000484">
    <property type="entry name" value="NAPRT"/>
    <property type="match status" value="1"/>
</dbReference>
<keyword evidence="6 9" id="KW-0662">Pyridine nucleotide biosynthesis</keyword>
<reference evidence="13 14" key="1">
    <citation type="journal article" date="2015" name="Genome Announc.">
        <title>Expanding the biotechnology potential of lactobacilli through comparative genomics of 213 strains and associated genera.</title>
        <authorList>
            <person name="Sun Z."/>
            <person name="Harris H.M."/>
            <person name="McCann A."/>
            <person name="Guo C."/>
            <person name="Argimon S."/>
            <person name="Zhang W."/>
            <person name="Yang X."/>
            <person name="Jeffery I.B."/>
            <person name="Cooney J.C."/>
            <person name="Kagawa T.F."/>
            <person name="Liu W."/>
            <person name="Song Y."/>
            <person name="Salvetti E."/>
            <person name="Wrobel A."/>
            <person name="Rasinkangas P."/>
            <person name="Parkhill J."/>
            <person name="Rea M.C."/>
            <person name="O'Sullivan O."/>
            <person name="Ritari J."/>
            <person name="Douillard F.P."/>
            <person name="Paul Ross R."/>
            <person name="Yang R."/>
            <person name="Briner A.E."/>
            <person name="Felis G.E."/>
            <person name="de Vos W.M."/>
            <person name="Barrangou R."/>
            <person name="Klaenhammer T.R."/>
            <person name="Caufield P.W."/>
            <person name="Cui Y."/>
            <person name="Zhang H."/>
            <person name="O'Toole P.W."/>
        </authorList>
    </citation>
    <scope>NUCLEOTIDE SEQUENCE [LARGE SCALE GENOMIC DNA]</scope>
    <source>
        <strain evidence="13 14">DSM 20653</strain>
    </source>
</reference>
<dbReference type="Gene3D" id="3.20.140.10">
    <property type="entry name" value="nicotinate phosphoribosyltransferase"/>
    <property type="match status" value="1"/>
</dbReference>
<comment type="similarity">
    <text evidence="2 9">Belongs to the NAPRTase family.</text>
</comment>
<evidence type="ECO:0000256" key="9">
    <source>
        <dbReference type="RuleBase" id="RU365100"/>
    </source>
</evidence>
<accession>A0A0R1ZEX1</accession>
<evidence type="ECO:0000256" key="5">
    <source>
        <dbReference type="ARBA" id="ARBA00022598"/>
    </source>
</evidence>
<evidence type="ECO:0000256" key="2">
    <source>
        <dbReference type="ARBA" id="ARBA00010897"/>
    </source>
</evidence>
<evidence type="ECO:0000256" key="4">
    <source>
        <dbReference type="ARBA" id="ARBA00022553"/>
    </source>
</evidence>
<dbReference type="InterPro" id="IPR007229">
    <property type="entry name" value="Nic_PRibTrfase-Fam"/>
</dbReference>
<keyword evidence="4" id="KW-0597">Phosphoprotein</keyword>
<evidence type="ECO:0000259" key="12">
    <source>
        <dbReference type="Pfam" id="PF17956"/>
    </source>
</evidence>
<feature type="domain" description="Nicotinate/nicotinamide phosphoribosyltransferase" evidence="10">
    <location>
        <begin position="158"/>
        <end position="337"/>
    </location>
</feature>
<dbReference type="NCBIfam" id="NF006695">
    <property type="entry name" value="PRK09243.1-2"/>
    <property type="match status" value="1"/>
</dbReference>
<dbReference type="SUPFAM" id="SSF51690">
    <property type="entry name" value="Nicotinate/Quinolinate PRTase C-terminal domain-like"/>
    <property type="match status" value="1"/>
</dbReference>
<evidence type="ECO:0000259" key="10">
    <source>
        <dbReference type="Pfam" id="PF04095"/>
    </source>
</evidence>
<dbReference type="EC" id="6.3.4.21" evidence="3 9"/>
<dbReference type="STRING" id="1423820.FC64_GL000269"/>
<dbReference type="PANTHER" id="PTHR11098:SF1">
    <property type="entry name" value="NICOTINATE PHOSPHORIBOSYLTRANSFERASE"/>
    <property type="match status" value="1"/>
</dbReference>
<sequence>MINKYADDSLALHTDAYELNMIETYWREGIADRNAIFEVYFRDLPFQNGYAIYAGLERVIQYIQNLHFSEADLQYLKEEMGYQDDFIEYLRNFKIRLSIRSMVEGEIVFNNEPLMQIEGPLADCQLVETAILNIINYQTLVATKAARIRSVVGDDPLLEFGSRRAQEMDAAIWGTRAAYIGGFDATSNLRASKIFGIPASGTHAHALVQAYQNDYEAFKAYAETHHDCVFLVDTYDTLRSGVPNAIRVAKEMGDSINFLGVRIDSGDMAYISKCVRKQLDAAGFPDAKIYASNDLDEKTIMNLKMQHAKIDVWGVGTKLITAYDQPALGAVYKMVAIENAAGQMEDTIKISSNVNKVSTPGKKQVWRITRKDSGKSEGDYVALYNEKPQQRKSLLMFHPQYTYINKQVTNFNARPLLTEIFKNGELVYDQPSLQEIKQYAKRHLESLWEEYKRLLNPQDYPVDLSKKCYDNKMKIIQAIREVNNQKPLPNDI</sequence>
<evidence type="ECO:0000259" key="11">
    <source>
        <dbReference type="Pfam" id="PF17767"/>
    </source>
</evidence>
<keyword evidence="7 9" id="KW-0808">Transferase</keyword>
<dbReference type="NCBIfam" id="NF006694">
    <property type="entry name" value="PRK09243.1-1"/>
    <property type="match status" value="1"/>
</dbReference>
<gene>
    <name evidence="13" type="ORF">FC64_GL000269</name>
</gene>
<dbReference type="Proteomes" id="UP000051291">
    <property type="component" value="Unassembled WGS sequence"/>
</dbReference>
<dbReference type="GO" id="GO:0004516">
    <property type="term" value="F:nicotinate phosphoribosyltransferase activity"/>
    <property type="evidence" value="ECO:0007669"/>
    <property type="project" value="UniProtKB-UniRule"/>
</dbReference>
<evidence type="ECO:0000256" key="3">
    <source>
        <dbReference type="ARBA" id="ARBA00013236"/>
    </source>
</evidence>
<dbReference type="InterPro" id="IPR041619">
    <property type="entry name" value="NAPRTase_C"/>
</dbReference>
<dbReference type="GO" id="GO:0047280">
    <property type="term" value="F:nicotinamide phosphoribosyltransferase activity"/>
    <property type="evidence" value="ECO:0007669"/>
    <property type="project" value="UniProtKB-ARBA"/>
</dbReference>
<dbReference type="Pfam" id="PF04095">
    <property type="entry name" value="NAPRTase"/>
    <property type="match status" value="1"/>
</dbReference>
<protein>
    <recommendedName>
        <fullName evidence="3 9">Nicotinate phosphoribosyltransferase</fullName>
        <ecNumber evidence="3 9">6.3.4.21</ecNumber>
    </recommendedName>
</protein>
<keyword evidence="5 9" id="KW-0436">Ligase</keyword>
<feature type="domain" description="Nicotinate phosphoribosyltransferase N-terminal" evidence="11">
    <location>
        <begin position="12"/>
        <end position="136"/>
    </location>
</feature>
<dbReference type="FunFam" id="3.20.20.70:FF:000076">
    <property type="entry name" value="Nicotinate phosphoribosyltransferase"/>
    <property type="match status" value="1"/>
</dbReference>
<comment type="caution">
    <text evidence="13">The sequence shown here is derived from an EMBL/GenBank/DDBJ whole genome shotgun (WGS) entry which is preliminary data.</text>
</comment>
<dbReference type="InterPro" id="IPR041525">
    <property type="entry name" value="N/Namide_PRibTrfase"/>
</dbReference>
<dbReference type="NCBIfam" id="NF006697">
    <property type="entry name" value="PRK09243.1-4"/>
    <property type="match status" value="1"/>
</dbReference>
<dbReference type="NCBIfam" id="TIGR01513">
    <property type="entry name" value="NAPRTase_put"/>
    <property type="match status" value="1"/>
</dbReference>
<name>A0A0R1ZEX1_9LACO</name>
<proteinExistence type="inferred from homology"/>
<comment type="function">
    <text evidence="9">Catalyzes the first step in the biosynthesis of NAD from nicotinic acid, the ATP-dependent synthesis of beta-nicotinate D-ribonucleotide from nicotinate and 5-phospho-D-ribose 1-phosphate.</text>
</comment>
<dbReference type="CDD" id="cd01570">
    <property type="entry name" value="NAPRTase_A"/>
    <property type="match status" value="1"/>
</dbReference>
<dbReference type="Pfam" id="PF17956">
    <property type="entry name" value="NAPRTase_C"/>
    <property type="match status" value="1"/>
</dbReference>
<dbReference type="UniPathway" id="UPA00253">
    <property type="reaction ID" value="UER00457"/>
</dbReference>
<dbReference type="NCBIfam" id="NF009131">
    <property type="entry name" value="PRK12484.1"/>
    <property type="match status" value="1"/>
</dbReference>
<dbReference type="InterPro" id="IPR036068">
    <property type="entry name" value="Nicotinate_pribotase-like_C"/>
</dbReference>
<dbReference type="InterPro" id="IPR013785">
    <property type="entry name" value="Aldolase_TIM"/>
</dbReference>
<evidence type="ECO:0000256" key="8">
    <source>
        <dbReference type="ARBA" id="ARBA00048668"/>
    </source>
</evidence>
<dbReference type="AlphaFoldDB" id="A0A0R1ZEX1"/>
<dbReference type="PANTHER" id="PTHR11098">
    <property type="entry name" value="NICOTINATE PHOSPHORIBOSYLTRANSFERASE"/>
    <property type="match status" value="1"/>
</dbReference>
<dbReference type="Pfam" id="PF17767">
    <property type="entry name" value="NAPRTase_N"/>
    <property type="match status" value="1"/>
</dbReference>
<keyword evidence="14" id="KW-1185">Reference proteome</keyword>
<dbReference type="InterPro" id="IPR040727">
    <property type="entry name" value="NAPRTase_N"/>
</dbReference>
<comment type="PTM">
    <text evidence="9">Transiently phosphorylated on a His residue during the reaction cycle. Phosphorylation strongly increases the affinity for substrates and increases the rate of nicotinate D-ribonucleotide production. Dephosphorylation regenerates the low-affinity form of the enzyme, leading to product release.</text>
</comment>
<evidence type="ECO:0000256" key="7">
    <source>
        <dbReference type="ARBA" id="ARBA00022679"/>
    </source>
</evidence>
<dbReference type="Gene3D" id="3.20.20.70">
    <property type="entry name" value="Aldolase class I"/>
    <property type="match status" value="1"/>
</dbReference>
<feature type="domain" description="Nicotinate phosphoribosyltransferase C-terminal" evidence="12">
    <location>
        <begin position="362"/>
        <end position="471"/>
    </location>
</feature>
<evidence type="ECO:0000256" key="1">
    <source>
        <dbReference type="ARBA" id="ARBA00004952"/>
    </source>
</evidence>
<dbReference type="GO" id="GO:0034355">
    <property type="term" value="P:NAD+ biosynthetic process via the salvage pathway"/>
    <property type="evidence" value="ECO:0007669"/>
    <property type="project" value="TreeGrafter"/>
</dbReference>
<keyword evidence="13" id="KW-0328">Glycosyltransferase</keyword>
<dbReference type="SUPFAM" id="SSF54675">
    <property type="entry name" value="Nicotinate/Quinolinate PRTase N-terminal domain-like"/>
    <property type="match status" value="1"/>
</dbReference>